<name>A0A6J6PTF7_9ZZZZ</name>
<gene>
    <name evidence="1" type="ORF">UFOPK2625_00537</name>
</gene>
<dbReference type="AlphaFoldDB" id="A0A6J6PTF7"/>
<protein>
    <submittedName>
        <fullName evidence="1">Unannotated protein</fullName>
    </submittedName>
</protein>
<proteinExistence type="predicted"/>
<organism evidence="1">
    <name type="scientific">freshwater metagenome</name>
    <dbReference type="NCBI Taxonomy" id="449393"/>
    <lineage>
        <taxon>unclassified sequences</taxon>
        <taxon>metagenomes</taxon>
        <taxon>ecological metagenomes</taxon>
    </lineage>
</organism>
<reference evidence="1" key="1">
    <citation type="submission" date="2020-05" db="EMBL/GenBank/DDBJ databases">
        <authorList>
            <person name="Chiriac C."/>
            <person name="Salcher M."/>
            <person name="Ghai R."/>
            <person name="Kavagutti S V."/>
        </authorList>
    </citation>
    <scope>NUCLEOTIDE SEQUENCE</scope>
</reference>
<sequence length="113" mass="12561">MPTRCLLALSDDFFNLLAYRLQGDTQAFEGFGCDAFALVDQAEQNVLGADVVVVQHSGFFLSKHDYPPRPVGKPLEHRSHSICLNVHQSATNCSGLHGNRRSLTHHVEYNVLL</sequence>
<dbReference type="EMBL" id="CAEZXZ010000062">
    <property type="protein sequence ID" value="CAB4701682.1"/>
    <property type="molecule type" value="Genomic_DNA"/>
</dbReference>
<evidence type="ECO:0000313" key="1">
    <source>
        <dbReference type="EMBL" id="CAB4701682.1"/>
    </source>
</evidence>
<accession>A0A6J6PTF7</accession>